<dbReference type="PANTHER" id="PTHR14969:SF13">
    <property type="entry name" value="AT30094P"/>
    <property type="match status" value="1"/>
</dbReference>
<gene>
    <name evidence="3" type="ORF">F0L74_07075</name>
</gene>
<name>A0A5B2W4C2_9BACT</name>
<keyword evidence="1" id="KW-0472">Membrane</keyword>
<dbReference type="SUPFAM" id="SSF48317">
    <property type="entry name" value="Acid phosphatase/Vanadium-dependent haloperoxidase"/>
    <property type="match status" value="1"/>
</dbReference>
<feature type="transmembrane region" description="Helical" evidence="1">
    <location>
        <begin position="12"/>
        <end position="32"/>
    </location>
</feature>
<dbReference type="Gene3D" id="1.20.144.10">
    <property type="entry name" value="Phosphatidic acid phosphatase type 2/haloperoxidase"/>
    <property type="match status" value="1"/>
</dbReference>
<reference evidence="3 4" key="1">
    <citation type="submission" date="2019-09" db="EMBL/GenBank/DDBJ databases">
        <title>Chitinophaga ginsengihumi sp. nov., isolated from soil of ginseng rhizosphere.</title>
        <authorList>
            <person name="Lee J."/>
        </authorList>
    </citation>
    <scope>NUCLEOTIDE SEQUENCE [LARGE SCALE GENOMIC DNA]</scope>
    <source>
        <strain evidence="3 4">BN140078</strain>
    </source>
</reference>
<dbReference type="Proteomes" id="UP000324611">
    <property type="component" value="Unassembled WGS sequence"/>
</dbReference>
<evidence type="ECO:0000313" key="3">
    <source>
        <dbReference type="EMBL" id="KAA2245708.1"/>
    </source>
</evidence>
<feature type="transmembrane region" description="Helical" evidence="1">
    <location>
        <begin position="80"/>
        <end position="98"/>
    </location>
</feature>
<dbReference type="RefSeq" id="WP_149837098.1">
    <property type="nucleotide sequence ID" value="NZ_VUOC01000001.1"/>
</dbReference>
<dbReference type="PANTHER" id="PTHR14969">
    <property type="entry name" value="SPHINGOSINE-1-PHOSPHATE PHOSPHOHYDROLASE"/>
    <property type="match status" value="1"/>
</dbReference>
<feature type="domain" description="Phosphatidic acid phosphatase type 2/haloperoxidase" evidence="2">
    <location>
        <begin position="82"/>
        <end position="196"/>
    </location>
</feature>
<feature type="transmembrane region" description="Helical" evidence="1">
    <location>
        <begin position="131"/>
        <end position="149"/>
    </location>
</feature>
<reference evidence="3 4" key="2">
    <citation type="submission" date="2019-09" db="EMBL/GenBank/DDBJ databases">
        <authorList>
            <person name="Jin C."/>
        </authorList>
    </citation>
    <scope>NUCLEOTIDE SEQUENCE [LARGE SCALE GENOMIC DNA]</scope>
    <source>
        <strain evidence="3 4">BN140078</strain>
    </source>
</reference>
<protein>
    <submittedName>
        <fullName evidence="3">Phosphatase PAP2 family protein</fullName>
    </submittedName>
</protein>
<keyword evidence="1" id="KW-1133">Transmembrane helix</keyword>
<evidence type="ECO:0000313" key="4">
    <source>
        <dbReference type="Proteomes" id="UP000324611"/>
    </source>
</evidence>
<dbReference type="EMBL" id="VUOC01000001">
    <property type="protein sequence ID" value="KAA2245708.1"/>
    <property type="molecule type" value="Genomic_DNA"/>
</dbReference>
<keyword evidence="1" id="KW-0812">Transmembrane</keyword>
<dbReference type="InterPro" id="IPR000326">
    <property type="entry name" value="PAP2/HPO"/>
</dbReference>
<sequence>MKAFVTLFRKNTYFFLPLLLWILTGAVMQSIFTPAELFMGINHLHNPYADVLMTGLTYMGDGIAFGLVLLIVLMTRKFKVFFIGLTSILLVTVIVQVIKHAVDAPRPLLYFQDPSLLHMVKWVTVHGQNSFPSGHSAGAFSLFCFLSLVDKNKLRGPLFLGLALIAAYSRIYLAQHFFADIYIGSIIGALCSFVVYGLFEFKNLTQSPVLCQQAEAQLLAEAELEPNHLEANLG</sequence>
<comment type="caution">
    <text evidence="3">The sequence shown here is derived from an EMBL/GenBank/DDBJ whole genome shotgun (WGS) entry which is preliminary data.</text>
</comment>
<keyword evidence="4" id="KW-1185">Reference proteome</keyword>
<proteinExistence type="predicted"/>
<evidence type="ECO:0000256" key="1">
    <source>
        <dbReference type="SAM" id="Phobius"/>
    </source>
</evidence>
<feature type="transmembrane region" description="Helical" evidence="1">
    <location>
        <begin position="181"/>
        <end position="199"/>
    </location>
</feature>
<dbReference type="AlphaFoldDB" id="A0A5B2W4C2"/>
<dbReference type="Pfam" id="PF01569">
    <property type="entry name" value="PAP2"/>
    <property type="match status" value="1"/>
</dbReference>
<feature type="transmembrane region" description="Helical" evidence="1">
    <location>
        <begin position="52"/>
        <end position="73"/>
    </location>
</feature>
<dbReference type="SMART" id="SM00014">
    <property type="entry name" value="acidPPc"/>
    <property type="match status" value="1"/>
</dbReference>
<organism evidence="3 4">
    <name type="scientific">Chitinophaga agrisoli</name>
    <dbReference type="NCBI Taxonomy" id="2607653"/>
    <lineage>
        <taxon>Bacteria</taxon>
        <taxon>Pseudomonadati</taxon>
        <taxon>Bacteroidota</taxon>
        <taxon>Chitinophagia</taxon>
        <taxon>Chitinophagales</taxon>
        <taxon>Chitinophagaceae</taxon>
        <taxon>Chitinophaga</taxon>
    </lineage>
</organism>
<feature type="transmembrane region" description="Helical" evidence="1">
    <location>
        <begin position="156"/>
        <end position="175"/>
    </location>
</feature>
<accession>A0A5B2W4C2</accession>
<evidence type="ECO:0000259" key="2">
    <source>
        <dbReference type="SMART" id="SM00014"/>
    </source>
</evidence>
<dbReference type="InterPro" id="IPR036938">
    <property type="entry name" value="PAP2/HPO_sf"/>
</dbReference>